<dbReference type="SMART" id="SM00317">
    <property type="entry name" value="SET"/>
    <property type="match status" value="1"/>
</dbReference>
<dbReference type="PROSITE" id="PS50280">
    <property type="entry name" value="SET"/>
    <property type="match status" value="1"/>
</dbReference>
<keyword evidence="4" id="KW-1185">Reference proteome</keyword>
<evidence type="ECO:0000313" key="4">
    <source>
        <dbReference type="Proteomes" id="UP001178508"/>
    </source>
</evidence>
<dbReference type="AlphaFoldDB" id="A0AAV1HA47"/>
<feature type="region of interest" description="Disordered" evidence="1">
    <location>
        <begin position="150"/>
        <end position="247"/>
    </location>
</feature>
<dbReference type="Gene3D" id="2.170.270.10">
    <property type="entry name" value="SET domain"/>
    <property type="match status" value="1"/>
</dbReference>
<accession>A0AAV1HA47</accession>
<protein>
    <submittedName>
        <fullName evidence="3">Uncharacterized protein LOC113091074</fullName>
    </submittedName>
</protein>
<evidence type="ECO:0000313" key="3">
    <source>
        <dbReference type="EMBL" id="CAJ1081563.1"/>
    </source>
</evidence>
<sequence>MSKRIKRIPPIEDAKSYIRSSRDKQGVVEKFINDIKGRGVFATQKIQAGDFVLEYRGELITLEQCKEKCYSETQSTFLYEFQWQKQQWCIDASKEDGSLGRLANDNHKSPNCTMKKVIVNNRPHLCLFAVKDIAIGAEIDYNYGSAKWPWRTKNMSKSSDQSKSNSSSQNESKSSSQNKGRSSGQSKSKSSGQSKSKSSGQSKSKSSGQSKSKSSGQSKSEFSSQSKCESSSHTQFESPCENSLESSSQNSFTSIHHLRGSDCIRQFVNECGNIKNPRALTSTKLRKHIATLSTVLNLKTTELDQLADFLGHNIDVHRKHYRLPEGNLQLAKISKVLLALEQGQLGKYKGKSLDEINIDVNETVDVEAGSQEDTERVETGSQEDTEGVRAGFQEDTDGVETGSQEDTDGKQTVIKRSWKPEECTAVQKHLRKFIVMNQVPGKADCERCIAAEPEALKDRDWKAIKYYVKNRISTLRRKLE</sequence>
<evidence type="ECO:0000256" key="1">
    <source>
        <dbReference type="SAM" id="MobiDB-lite"/>
    </source>
</evidence>
<dbReference type="InterPro" id="IPR001214">
    <property type="entry name" value="SET_dom"/>
</dbReference>
<feature type="region of interest" description="Disordered" evidence="1">
    <location>
        <begin position="364"/>
        <end position="411"/>
    </location>
</feature>
<dbReference type="InterPro" id="IPR046341">
    <property type="entry name" value="SET_dom_sf"/>
</dbReference>
<proteinExistence type="predicted"/>
<dbReference type="SUPFAM" id="SSF82199">
    <property type="entry name" value="SET domain"/>
    <property type="match status" value="1"/>
</dbReference>
<feature type="compositionally biased region" description="Low complexity" evidence="1">
    <location>
        <begin position="156"/>
        <end position="232"/>
    </location>
</feature>
<feature type="domain" description="SET" evidence="2">
    <location>
        <begin position="25"/>
        <end position="144"/>
    </location>
</feature>
<feature type="compositionally biased region" description="Acidic residues" evidence="1">
    <location>
        <begin position="394"/>
        <end position="406"/>
    </location>
</feature>
<dbReference type="Proteomes" id="UP001178508">
    <property type="component" value="Chromosome 20"/>
</dbReference>
<reference evidence="3" key="1">
    <citation type="submission" date="2023-08" db="EMBL/GenBank/DDBJ databases">
        <authorList>
            <person name="Alioto T."/>
            <person name="Alioto T."/>
            <person name="Gomez Garrido J."/>
        </authorList>
    </citation>
    <scope>NUCLEOTIDE SEQUENCE</scope>
</reference>
<name>A0AAV1HA47_XYRNO</name>
<organism evidence="3 4">
    <name type="scientific">Xyrichtys novacula</name>
    <name type="common">Pearly razorfish</name>
    <name type="synonym">Hemipteronotus novacula</name>
    <dbReference type="NCBI Taxonomy" id="13765"/>
    <lineage>
        <taxon>Eukaryota</taxon>
        <taxon>Metazoa</taxon>
        <taxon>Chordata</taxon>
        <taxon>Craniata</taxon>
        <taxon>Vertebrata</taxon>
        <taxon>Euteleostomi</taxon>
        <taxon>Actinopterygii</taxon>
        <taxon>Neopterygii</taxon>
        <taxon>Teleostei</taxon>
        <taxon>Neoteleostei</taxon>
        <taxon>Acanthomorphata</taxon>
        <taxon>Eupercaria</taxon>
        <taxon>Labriformes</taxon>
        <taxon>Labridae</taxon>
        <taxon>Xyrichtys</taxon>
    </lineage>
</organism>
<evidence type="ECO:0000259" key="2">
    <source>
        <dbReference type="PROSITE" id="PS50280"/>
    </source>
</evidence>
<gene>
    <name evidence="3" type="ORF">XNOV1_A009598</name>
</gene>
<dbReference type="EMBL" id="OY660883">
    <property type="protein sequence ID" value="CAJ1081563.1"/>
    <property type="molecule type" value="Genomic_DNA"/>
</dbReference>
<dbReference type="Pfam" id="PF00856">
    <property type="entry name" value="SET"/>
    <property type="match status" value="1"/>
</dbReference>
<dbReference type="PANTHER" id="PTHR33480">
    <property type="entry name" value="SET DOMAIN-CONTAINING PROTEIN-RELATED"/>
    <property type="match status" value="1"/>
</dbReference>
<dbReference type="PANTHER" id="PTHR33480:SF5">
    <property type="entry name" value="SI:DKEY-51D8.9"/>
    <property type="match status" value="1"/>
</dbReference>
<feature type="compositionally biased region" description="Polar residues" evidence="1">
    <location>
        <begin position="233"/>
        <end position="247"/>
    </location>
</feature>